<sequence length="42" mass="4394">MTAVSAVISDSDKRETIEPGQDAPLAALVFKTSADPYVGKLT</sequence>
<organism evidence="1">
    <name type="scientific">marine sediment metagenome</name>
    <dbReference type="NCBI Taxonomy" id="412755"/>
    <lineage>
        <taxon>unclassified sequences</taxon>
        <taxon>metagenomes</taxon>
        <taxon>ecological metagenomes</taxon>
    </lineage>
</organism>
<evidence type="ECO:0000313" key="1">
    <source>
        <dbReference type="EMBL" id="GAI54681.1"/>
    </source>
</evidence>
<feature type="non-terminal residue" evidence="1">
    <location>
        <position position="42"/>
    </location>
</feature>
<dbReference type="Gene3D" id="2.40.30.10">
    <property type="entry name" value="Translation factors"/>
    <property type="match status" value="1"/>
</dbReference>
<comment type="caution">
    <text evidence="1">The sequence shown here is derived from an EMBL/GenBank/DDBJ whole genome shotgun (WGS) entry which is preliminary data.</text>
</comment>
<gene>
    <name evidence="1" type="ORF">S06H3_56719</name>
</gene>
<proteinExistence type="predicted"/>
<accession>X1QIP1</accession>
<dbReference type="EMBL" id="BARV01036509">
    <property type="protein sequence ID" value="GAI54681.1"/>
    <property type="molecule type" value="Genomic_DNA"/>
</dbReference>
<reference evidence="1" key="1">
    <citation type="journal article" date="2014" name="Front. Microbiol.">
        <title>High frequency of phylogenetically diverse reductive dehalogenase-homologous genes in deep subseafloor sedimentary metagenomes.</title>
        <authorList>
            <person name="Kawai M."/>
            <person name="Futagami T."/>
            <person name="Toyoda A."/>
            <person name="Takaki Y."/>
            <person name="Nishi S."/>
            <person name="Hori S."/>
            <person name="Arai W."/>
            <person name="Tsubouchi T."/>
            <person name="Morono Y."/>
            <person name="Uchiyama I."/>
            <person name="Ito T."/>
            <person name="Fujiyama A."/>
            <person name="Inagaki F."/>
            <person name="Takami H."/>
        </authorList>
    </citation>
    <scope>NUCLEOTIDE SEQUENCE</scope>
    <source>
        <strain evidence="1">Expedition CK06-06</strain>
    </source>
</reference>
<dbReference type="AlphaFoldDB" id="X1QIP1"/>
<protein>
    <submittedName>
        <fullName evidence="1">Uncharacterized protein</fullName>
    </submittedName>
</protein>
<name>X1QIP1_9ZZZZ</name>